<dbReference type="InterPro" id="IPR014718">
    <property type="entry name" value="GH-type_carb-bd"/>
</dbReference>
<evidence type="ECO:0000256" key="3">
    <source>
        <dbReference type="ARBA" id="ARBA00012083"/>
    </source>
</evidence>
<feature type="binding site" evidence="7">
    <location>
        <position position="77"/>
    </location>
    <ligand>
        <name>substrate</name>
    </ligand>
</feature>
<feature type="active site" evidence="6">
    <location>
        <position position="154"/>
    </location>
</feature>
<dbReference type="PIRSF" id="PIRSF016020">
    <property type="entry name" value="PHexose_mutarotase"/>
    <property type="match status" value="1"/>
</dbReference>
<proteinExistence type="inferred from homology"/>
<feature type="binding site" evidence="7">
    <location>
        <position position="82"/>
    </location>
    <ligand>
        <name>substrate</name>
    </ligand>
</feature>
<evidence type="ECO:0000256" key="2">
    <source>
        <dbReference type="ARBA" id="ARBA00005866"/>
    </source>
</evidence>
<evidence type="ECO:0000256" key="5">
    <source>
        <dbReference type="PIRNR" id="PIRNR016020"/>
    </source>
</evidence>
<feature type="active site" evidence="6">
    <location>
        <position position="259"/>
    </location>
</feature>
<evidence type="ECO:0000256" key="6">
    <source>
        <dbReference type="PIRSR" id="PIRSR016020-1"/>
    </source>
</evidence>
<dbReference type="CDD" id="cd09020">
    <property type="entry name" value="D-hex-6-P-epi_like"/>
    <property type="match status" value="1"/>
</dbReference>
<dbReference type="PANTHER" id="PTHR11122:SF13">
    <property type="entry name" value="GLUCOSE-6-PHOSPHATE 1-EPIMERASE"/>
    <property type="match status" value="1"/>
</dbReference>
<comment type="catalytic activity">
    <reaction evidence="1">
        <text>alpha-D-glucose 6-phosphate = beta-D-glucose 6-phosphate</text>
        <dbReference type="Rhea" id="RHEA:16249"/>
        <dbReference type="ChEBI" id="CHEBI:58225"/>
        <dbReference type="ChEBI" id="CHEBI:58247"/>
        <dbReference type="EC" id="5.1.3.15"/>
    </reaction>
</comment>
<reference evidence="8" key="2">
    <citation type="submission" date="2014-06" db="EMBL/GenBank/DDBJ databases">
        <title>The complete genome of Blastobotrys (Arxula) adeninivorans LS3 - a yeast of biotechnological interest.</title>
        <authorList>
            <person name="Kunze G."/>
            <person name="Gaillardin C."/>
            <person name="Czernicka M."/>
            <person name="Durrens P."/>
            <person name="Martin T."/>
            <person name="Boer E."/>
            <person name="Gabaldon T."/>
            <person name="Cruz J."/>
            <person name="Talla E."/>
            <person name="Marck C."/>
            <person name="Goffeau A."/>
            <person name="Barbe V."/>
            <person name="Baret P."/>
            <person name="Baronian K."/>
            <person name="Beier S."/>
            <person name="Bleykasten C."/>
            <person name="Bode R."/>
            <person name="Casaregola S."/>
            <person name="Despons L."/>
            <person name="Fairhead C."/>
            <person name="Giersberg M."/>
            <person name="Gierski P."/>
            <person name="Hahnel U."/>
            <person name="Hartmann A."/>
            <person name="Jankowska D."/>
            <person name="Jubin C."/>
            <person name="Jung P."/>
            <person name="Lafontaine I."/>
            <person name="Leh-Louis V."/>
            <person name="Lemaire M."/>
            <person name="Marcet-Houben M."/>
            <person name="Mascher M."/>
            <person name="Morel G."/>
            <person name="Richard G.-F."/>
            <person name="Riechen J."/>
            <person name="Sacerdot C."/>
            <person name="Sarkar A."/>
            <person name="Savel G."/>
            <person name="Schacherer J."/>
            <person name="Sherman D."/>
            <person name="Straub M.-L."/>
            <person name="Stein N."/>
            <person name="Thierry A."/>
            <person name="Trautwein-Schult A."/>
            <person name="Westhof E."/>
            <person name="Worch S."/>
            <person name="Dujon B."/>
            <person name="Souciet J.-L."/>
            <person name="Wincker P."/>
            <person name="Scholz U."/>
            <person name="Neuveglise N."/>
        </authorList>
    </citation>
    <scope>NUCLEOTIDE SEQUENCE</scope>
    <source>
        <strain evidence="8">LS3</strain>
    </source>
</reference>
<dbReference type="InterPro" id="IPR008183">
    <property type="entry name" value="Aldose_1/G6P_1-epimerase"/>
</dbReference>
<evidence type="ECO:0000256" key="1">
    <source>
        <dbReference type="ARBA" id="ARBA00001096"/>
    </source>
</evidence>
<evidence type="ECO:0000256" key="4">
    <source>
        <dbReference type="ARBA" id="ARBA00023235"/>
    </source>
</evidence>
<comment type="function">
    <text evidence="5">Catalyzes the interconversion between the alpha and beta anomers from at least three hexose 6-phosphate sugars (Glc6P, Gal6P, and Man6P).</text>
</comment>
<reference evidence="8" key="1">
    <citation type="submission" date="2014-02" db="EMBL/GenBank/DDBJ databases">
        <authorList>
            <person name="Genoscope - CEA"/>
        </authorList>
    </citation>
    <scope>NUCLEOTIDE SEQUENCE</scope>
    <source>
        <strain evidence="8">LS3</strain>
    </source>
</reference>
<dbReference type="GO" id="GO:0005737">
    <property type="term" value="C:cytoplasm"/>
    <property type="evidence" value="ECO:0007669"/>
    <property type="project" value="TreeGrafter"/>
</dbReference>
<accession>A0A060TCF2</accession>
<dbReference type="AlphaFoldDB" id="A0A060TCF2"/>
<dbReference type="EMBL" id="HG937692">
    <property type="protein sequence ID" value="CDP36572.1"/>
    <property type="molecule type" value="Genomic_DNA"/>
</dbReference>
<dbReference type="GO" id="GO:0030246">
    <property type="term" value="F:carbohydrate binding"/>
    <property type="evidence" value="ECO:0007669"/>
    <property type="project" value="UniProtKB-UniRule"/>
</dbReference>
<gene>
    <name evidence="8" type="ORF">GNLVRS02_ARAD1B16104g</name>
</gene>
<name>A0A060TCF2_BLAAD</name>
<dbReference type="EC" id="5.1.3.15" evidence="3 5"/>
<dbReference type="PhylomeDB" id="A0A060TCF2"/>
<keyword evidence="4 5" id="KW-0413">Isomerase</keyword>
<comment type="similarity">
    <text evidence="2 5">Belongs to the glucose-6-phosphate 1-epimerase family.</text>
</comment>
<dbReference type="SUPFAM" id="SSF74650">
    <property type="entry name" value="Galactose mutarotase-like"/>
    <property type="match status" value="1"/>
</dbReference>
<dbReference type="GO" id="GO:0005975">
    <property type="term" value="P:carbohydrate metabolic process"/>
    <property type="evidence" value="ECO:0007669"/>
    <property type="project" value="InterPro"/>
</dbReference>
<feature type="binding site" evidence="7">
    <location>
        <position position="54"/>
    </location>
    <ligand>
        <name>substrate</name>
    </ligand>
</feature>
<evidence type="ECO:0000313" key="8">
    <source>
        <dbReference type="EMBL" id="CDP36572.1"/>
    </source>
</evidence>
<dbReference type="PANTHER" id="PTHR11122">
    <property type="entry name" value="APOSPORY-ASSOCIATED PROTEIN C-RELATED"/>
    <property type="match status" value="1"/>
</dbReference>
<dbReference type="InterPro" id="IPR011013">
    <property type="entry name" value="Gal_mutarotase_sf_dom"/>
</dbReference>
<organism evidence="8">
    <name type="scientific">Blastobotrys adeninivorans</name>
    <name type="common">Yeast</name>
    <name type="synonym">Arxula adeninivorans</name>
    <dbReference type="NCBI Taxonomy" id="409370"/>
    <lineage>
        <taxon>Eukaryota</taxon>
        <taxon>Fungi</taxon>
        <taxon>Dikarya</taxon>
        <taxon>Ascomycota</taxon>
        <taxon>Saccharomycotina</taxon>
        <taxon>Dipodascomycetes</taxon>
        <taxon>Dipodascales</taxon>
        <taxon>Trichomonascaceae</taxon>
        <taxon>Blastobotrys</taxon>
    </lineage>
</organism>
<dbReference type="Pfam" id="PF01263">
    <property type="entry name" value="Aldose_epim"/>
    <property type="match status" value="1"/>
</dbReference>
<protein>
    <recommendedName>
        <fullName evidence="3 5">Glucose-6-phosphate 1-epimerase</fullName>
        <ecNumber evidence="3 5">5.1.3.15</ecNumber>
    </recommendedName>
</protein>
<sequence>MGVKETESEVTLSFKESEVRVLKFGATVLSWKVKGQEQLWLSDKAILDGSKAVRGGIPLVFPVFGKATEGPCAKLPQHGFARNHSWELLGQVQESPLKVQFALSPDQLSQEARDQWPSDFTLIYTLTLDSDSLTTEMSVENPGQSAFGFNVLFHTYFRIPSVDSVKVNGLGKVPVHDKVSVSKYQADGEPVTISSEVDRVYSEIADSNKIEILNGDKVDVDIERTNLPDVVVWNPWIEKANGLGDFYPKDGYKTMICVETGSVSSPVNLEPGSSWVGRQVLKAHL</sequence>
<dbReference type="Gene3D" id="2.70.98.10">
    <property type="match status" value="1"/>
</dbReference>
<evidence type="ECO:0000256" key="7">
    <source>
        <dbReference type="PIRSR" id="PIRSR016020-2"/>
    </source>
</evidence>
<dbReference type="GO" id="GO:0047938">
    <property type="term" value="F:glucose-6-phosphate 1-epimerase activity"/>
    <property type="evidence" value="ECO:0007669"/>
    <property type="project" value="UniProtKB-UniRule"/>
</dbReference>
<dbReference type="InterPro" id="IPR025532">
    <property type="entry name" value="G6P_1-epimerase"/>
</dbReference>